<keyword evidence="3" id="KW-0479">Metal-binding</keyword>
<dbReference type="InterPro" id="IPR045121">
    <property type="entry name" value="CoAse"/>
</dbReference>
<dbReference type="PANTHER" id="PTHR12992:SF11">
    <property type="entry name" value="MITOCHONDRIAL COENZYME A DIPHOSPHATASE NUDT8"/>
    <property type="match status" value="1"/>
</dbReference>
<evidence type="ECO:0000256" key="3">
    <source>
        <dbReference type="ARBA" id="ARBA00022723"/>
    </source>
</evidence>
<evidence type="ECO:0000313" key="10">
    <source>
        <dbReference type="Proteomes" id="UP000316882"/>
    </source>
</evidence>
<dbReference type="PROSITE" id="PS51462">
    <property type="entry name" value="NUDIX"/>
    <property type="match status" value="1"/>
</dbReference>
<dbReference type="Pfam" id="PF00293">
    <property type="entry name" value="NUDIX"/>
    <property type="match status" value="1"/>
</dbReference>
<evidence type="ECO:0000256" key="2">
    <source>
        <dbReference type="ARBA" id="ARBA00001946"/>
    </source>
</evidence>
<evidence type="ECO:0008006" key="11">
    <source>
        <dbReference type="Google" id="ProtNLM"/>
    </source>
</evidence>
<evidence type="ECO:0000256" key="4">
    <source>
        <dbReference type="ARBA" id="ARBA00022801"/>
    </source>
</evidence>
<keyword evidence="5" id="KW-0460">Magnesium</keyword>
<dbReference type="Gene3D" id="3.10.180.10">
    <property type="entry name" value="2,3-Dihydroxybiphenyl 1,2-Dioxygenase, domain 1"/>
    <property type="match status" value="1"/>
</dbReference>
<organism evidence="9 10">
    <name type="scientific">Brevibacillus parabrevis</name>
    <dbReference type="NCBI Taxonomy" id="54914"/>
    <lineage>
        <taxon>Bacteria</taxon>
        <taxon>Bacillati</taxon>
        <taxon>Bacillota</taxon>
        <taxon>Bacilli</taxon>
        <taxon>Bacillales</taxon>
        <taxon>Paenibacillaceae</taxon>
        <taxon>Brevibacillus</taxon>
    </lineage>
</organism>
<sequence length="390" mass="43085">MVSMIDRLDHLVLTVRDLEATCQFYERALGMQVVTFGNGRKALHFGAQKINLHVAGHEFEPKAGQPLPGSADLCLIASVPLAAVIARFASCGVDIEEGPVHRTGAAGLIRSVYVRDPDRNLIEVAEYVDTREAEPIERGTDVDTRVAESIERGADVGTREAEPIERGTDVDTREAADPIKQEPGVQRILQVLNEREPGFMGAKQTGVFGILLPLVKMEDGKLGVLFEKRASTMRRQANEICFPGGRAEEGDESRWATARRETSEELGVPLTSIHYVGELDRLIGPGHSAIYPFVGYVEDIAKMKPNPDEVGEVFIISLERLAAAEPATYTSALVNEPEDDFPYHLIPGGKKYPWRTGTVEHLFYELDGRVIWGLTARVLAHFLELIRHEP</sequence>
<dbReference type="PANTHER" id="PTHR12992">
    <property type="entry name" value="NUDIX HYDROLASE"/>
    <property type="match status" value="1"/>
</dbReference>
<proteinExistence type="predicted"/>
<dbReference type="InterPro" id="IPR029068">
    <property type="entry name" value="Glyas_Bleomycin-R_OHBP_Dase"/>
</dbReference>
<dbReference type="GO" id="GO:0010945">
    <property type="term" value="F:coenzyme A diphosphatase activity"/>
    <property type="evidence" value="ECO:0007669"/>
    <property type="project" value="InterPro"/>
</dbReference>
<dbReference type="SUPFAM" id="SSF55811">
    <property type="entry name" value="Nudix"/>
    <property type="match status" value="1"/>
</dbReference>
<evidence type="ECO:0000256" key="5">
    <source>
        <dbReference type="ARBA" id="ARBA00022842"/>
    </source>
</evidence>
<dbReference type="Gene3D" id="3.90.79.10">
    <property type="entry name" value="Nucleoside Triphosphate Pyrophosphohydrolase"/>
    <property type="match status" value="1"/>
</dbReference>
<comment type="cofactor">
    <cofactor evidence="1">
        <name>Mn(2+)</name>
        <dbReference type="ChEBI" id="CHEBI:29035"/>
    </cofactor>
</comment>
<dbReference type="GO" id="GO:0046872">
    <property type="term" value="F:metal ion binding"/>
    <property type="evidence" value="ECO:0007669"/>
    <property type="project" value="UniProtKB-KW"/>
</dbReference>
<dbReference type="InterPro" id="IPR015797">
    <property type="entry name" value="NUDIX_hydrolase-like_dom_sf"/>
</dbReference>
<comment type="caution">
    <text evidence="9">The sequence shown here is derived from an EMBL/GenBank/DDBJ whole genome shotgun (WGS) entry which is preliminary data.</text>
</comment>
<keyword evidence="6" id="KW-0464">Manganese</keyword>
<keyword evidence="4" id="KW-0378">Hydrolase</keyword>
<feature type="domain" description="Nudix hydrolase" evidence="7">
    <location>
        <begin position="203"/>
        <end position="340"/>
    </location>
</feature>
<dbReference type="EMBL" id="BJMH01000025">
    <property type="protein sequence ID" value="GEB34669.1"/>
    <property type="molecule type" value="Genomic_DNA"/>
</dbReference>
<dbReference type="SUPFAM" id="SSF54593">
    <property type="entry name" value="Glyoxalase/Bleomycin resistance protein/Dihydroxybiphenyl dioxygenase"/>
    <property type="match status" value="1"/>
</dbReference>
<dbReference type="STRING" id="54914.AV540_10075"/>
<evidence type="ECO:0000256" key="1">
    <source>
        <dbReference type="ARBA" id="ARBA00001936"/>
    </source>
</evidence>
<dbReference type="InterPro" id="IPR037523">
    <property type="entry name" value="VOC_core"/>
</dbReference>
<evidence type="ECO:0000259" key="8">
    <source>
        <dbReference type="PROSITE" id="PS51819"/>
    </source>
</evidence>
<dbReference type="CDD" id="cd07253">
    <property type="entry name" value="GLOD5"/>
    <property type="match status" value="1"/>
</dbReference>
<dbReference type="CDD" id="cd03426">
    <property type="entry name" value="NUDIX_CoAse_Nudt7"/>
    <property type="match status" value="1"/>
</dbReference>
<comment type="cofactor">
    <cofactor evidence="2">
        <name>Mg(2+)</name>
        <dbReference type="ChEBI" id="CHEBI:18420"/>
    </cofactor>
</comment>
<accession>A0A4Y3PU58</accession>
<protein>
    <recommendedName>
        <fullName evidence="11">Nudix hydrolase domain-containing protein</fullName>
    </recommendedName>
</protein>
<evidence type="ECO:0000256" key="6">
    <source>
        <dbReference type="ARBA" id="ARBA00023211"/>
    </source>
</evidence>
<feature type="domain" description="VOC" evidence="8">
    <location>
        <begin position="7"/>
        <end position="127"/>
    </location>
</feature>
<dbReference type="PROSITE" id="PS51819">
    <property type="entry name" value="VOC"/>
    <property type="match status" value="1"/>
</dbReference>
<dbReference type="AlphaFoldDB" id="A0A4Y3PU58"/>
<gene>
    <name evidence="9" type="ORF">BPA01_42490</name>
</gene>
<name>A0A4Y3PU58_BREPA</name>
<evidence type="ECO:0000313" key="9">
    <source>
        <dbReference type="EMBL" id="GEB34669.1"/>
    </source>
</evidence>
<dbReference type="InterPro" id="IPR000086">
    <property type="entry name" value="NUDIX_hydrolase_dom"/>
</dbReference>
<dbReference type="Pfam" id="PF00903">
    <property type="entry name" value="Glyoxalase"/>
    <property type="match status" value="1"/>
</dbReference>
<reference evidence="9 10" key="1">
    <citation type="submission" date="2019-06" db="EMBL/GenBank/DDBJ databases">
        <title>Whole genome shotgun sequence of Brevibacillus parabrevis NBRC 12334.</title>
        <authorList>
            <person name="Hosoyama A."/>
            <person name="Uohara A."/>
            <person name="Ohji S."/>
            <person name="Ichikawa N."/>
        </authorList>
    </citation>
    <scope>NUCLEOTIDE SEQUENCE [LARGE SCALE GENOMIC DNA]</scope>
    <source>
        <strain evidence="9 10">NBRC 12334</strain>
    </source>
</reference>
<keyword evidence="10" id="KW-1185">Reference proteome</keyword>
<dbReference type="Proteomes" id="UP000316882">
    <property type="component" value="Unassembled WGS sequence"/>
</dbReference>
<dbReference type="InterPro" id="IPR004360">
    <property type="entry name" value="Glyas_Fos-R_dOase_dom"/>
</dbReference>
<evidence type="ECO:0000259" key="7">
    <source>
        <dbReference type="PROSITE" id="PS51462"/>
    </source>
</evidence>